<sequence>MPSPHIVQVPRQREPSPNIIHQSPTYSEQMNAWLREGHNDMPWHIIDSIVTSSSNTSEPNPNTNASHNPATQGSAK</sequence>
<dbReference type="AlphaFoldDB" id="A0A8H5P3S7"/>
<organism evidence="2 3">
    <name type="scientific">Fusarium pseudocircinatum</name>
    <dbReference type="NCBI Taxonomy" id="56676"/>
    <lineage>
        <taxon>Eukaryota</taxon>
        <taxon>Fungi</taxon>
        <taxon>Dikarya</taxon>
        <taxon>Ascomycota</taxon>
        <taxon>Pezizomycotina</taxon>
        <taxon>Sordariomycetes</taxon>
        <taxon>Hypocreomycetidae</taxon>
        <taxon>Hypocreales</taxon>
        <taxon>Nectriaceae</taxon>
        <taxon>Fusarium</taxon>
        <taxon>Fusarium fujikuroi species complex</taxon>
    </lineage>
</organism>
<protein>
    <submittedName>
        <fullName evidence="2">Uncharacterized protein</fullName>
    </submittedName>
</protein>
<dbReference type="EMBL" id="JAAOAS010000157">
    <property type="protein sequence ID" value="KAF5589147.1"/>
    <property type="molecule type" value="Genomic_DNA"/>
</dbReference>
<reference evidence="2 3" key="1">
    <citation type="submission" date="2020-05" db="EMBL/GenBank/DDBJ databases">
        <title>Identification and distribution of gene clusters putatively required for synthesis of sphingolipid metabolism inhibitors in phylogenetically diverse species of the filamentous fungus Fusarium.</title>
        <authorList>
            <person name="Kim H.-S."/>
            <person name="Busman M."/>
            <person name="Brown D.W."/>
            <person name="Divon H."/>
            <person name="Uhlig S."/>
            <person name="Proctor R.H."/>
        </authorList>
    </citation>
    <scope>NUCLEOTIDE SEQUENCE [LARGE SCALE GENOMIC DNA]</scope>
    <source>
        <strain evidence="2 3">NRRL 36939</strain>
    </source>
</reference>
<keyword evidence="3" id="KW-1185">Reference proteome</keyword>
<proteinExistence type="predicted"/>
<feature type="compositionally biased region" description="Low complexity" evidence="1">
    <location>
        <begin position="51"/>
        <end position="64"/>
    </location>
</feature>
<name>A0A8H5P3S7_9HYPO</name>
<gene>
    <name evidence="2" type="ORF">FPCIR_6935</name>
</gene>
<accession>A0A8H5P3S7</accession>
<comment type="caution">
    <text evidence="2">The sequence shown here is derived from an EMBL/GenBank/DDBJ whole genome shotgun (WGS) entry which is preliminary data.</text>
</comment>
<feature type="region of interest" description="Disordered" evidence="1">
    <location>
        <begin position="51"/>
        <end position="76"/>
    </location>
</feature>
<feature type="compositionally biased region" description="Polar residues" evidence="1">
    <location>
        <begin position="65"/>
        <end position="76"/>
    </location>
</feature>
<dbReference type="Proteomes" id="UP000546213">
    <property type="component" value="Unassembled WGS sequence"/>
</dbReference>
<evidence type="ECO:0000313" key="2">
    <source>
        <dbReference type="EMBL" id="KAF5589147.1"/>
    </source>
</evidence>
<dbReference type="OrthoDB" id="5100176at2759"/>
<evidence type="ECO:0000313" key="3">
    <source>
        <dbReference type="Proteomes" id="UP000546213"/>
    </source>
</evidence>
<evidence type="ECO:0000256" key="1">
    <source>
        <dbReference type="SAM" id="MobiDB-lite"/>
    </source>
</evidence>
<feature type="region of interest" description="Disordered" evidence="1">
    <location>
        <begin position="1"/>
        <end position="21"/>
    </location>
</feature>